<dbReference type="AlphaFoldDB" id="A0AAV8ADB2"/>
<dbReference type="InterPro" id="IPR037474">
    <property type="entry name" value="ScaA"/>
</dbReference>
<reference evidence="3" key="1">
    <citation type="submission" date="2022-08" db="EMBL/GenBank/DDBJ databases">
        <title>Novel sulphate-reducing endosymbionts in the free-living metamonad Anaeramoeba.</title>
        <authorList>
            <person name="Jerlstrom-Hultqvist J."/>
            <person name="Cepicka I."/>
            <person name="Gallot-Lavallee L."/>
            <person name="Salas-Leiva D."/>
            <person name="Curtis B.A."/>
            <person name="Zahonova K."/>
            <person name="Pipaliya S."/>
            <person name="Dacks J."/>
            <person name="Roger A.J."/>
        </authorList>
    </citation>
    <scope>NUCLEOTIDE SEQUENCE</scope>
    <source>
        <strain evidence="3">Busselton2</strain>
    </source>
</reference>
<dbReference type="GO" id="GO:0005886">
    <property type="term" value="C:plasma membrane"/>
    <property type="evidence" value="ECO:0007669"/>
    <property type="project" value="TreeGrafter"/>
</dbReference>
<evidence type="ECO:0000256" key="1">
    <source>
        <dbReference type="SAM" id="Coils"/>
    </source>
</evidence>
<accession>A0AAV8ADB2</accession>
<dbReference type="GO" id="GO:0005829">
    <property type="term" value="C:cytosol"/>
    <property type="evidence" value="ECO:0007669"/>
    <property type="project" value="TreeGrafter"/>
</dbReference>
<feature type="coiled-coil region" evidence="1">
    <location>
        <begin position="365"/>
        <end position="392"/>
    </location>
</feature>
<evidence type="ECO:0000313" key="3">
    <source>
        <dbReference type="EMBL" id="KAJ3451579.1"/>
    </source>
</evidence>
<name>A0AAV8ADB2_9EUKA</name>
<dbReference type="GO" id="GO:0046579">
    <property type="term" value="P:positive regulation of Ras protein signal transduction"/>
    <property type="evidence" value="ECO:0007669"/>
    <property type="project" value="TreeGrafter"/>
</dbReference>
<proteinExistence type="predicted"/>
<protein>
    <submittedName>
        <fullName evidence="3">Sca1 complex scaffold protein scaa</fullName>
    </submittedName>
</protein>
<dbReference type="GO" id="GO:1904515">
    <property type="term" value="P:positive regulation of TORC2 signaling"/>
    <property type="evidence" value="ECO:0007669"/>
    <property type="project" value="TreeGrafter"/>
</dbReference>
<dbReference type="PANTHER" id="PTHR37516:SF1">
    <property type="entry name" value="SCA1 COMPLEX SCAFFOLD PROTEIN SCAA"/>
    <property type="match status" value="1"/>
</dbReference>
<evidence type="ECO:0000313" key="4">
    <source>
        <dbReference type="Proteomes" id="UP001146793"/>
    </source>
</evidence>
<organism evidence="3 4">
    <name type="scientific">Anaeramoeba flamelloides</name>
    <dbReference type="NCBI Taxonomy" id="1746091"/>
    <lineage>
        <taxon>Eukaryota</taxon>
        <taxon>Metamonada</taxon>
        <taxon>Anaeramoebidae</taxon>
        <taxon>Anaeramoeba</taxon>
    </lineage>
</organism>
<gene>
    <name evidence="3" type="ORF">M0812_03329</name>
</gene>
<keyword evidence="1" id="KW-0175">Coiled coil</keyword>
<feature type="compositionally biased region" description="Polar residues" evidence="2">
    <location>
        <begin position="127"/>
        <end position="144"/>
    </location>
</feature>
<dbReference type="PANTHER" id="PTHR37516">
    <property type="entry name" value="SCA1 COMPLEX SCAFFOLD PROTEIN SCAA"/>
    <property type="match status" value="1"/>
</dbReference>
<sequence>MIRKRQKQFYGNPPYYVDSKGKVYDKDFYLVEILSFVKSKKPQDKKIASLFKAFPPFPKVDKFSNFAKYEKAVLRWRDQIQKLKSKIVFPSPVGHSFHRPYLVENQKNGFDLNNTEFWRDSTDSDSKSQNSESVSTGESTNPLNTKLPFKSSGDLSTVFPLKDKPNLPNFRKSRSFIPNNQQNDLSQRLTLNKHYTFNSSPFNSKRNTLGNYNFLNLSRWSNNLIPEEPEVHNYETFNEYESAYQRWSNIVMETTKIIPPHATDFGTIYGLITEEEKILKEKKEKTKFRRKSQEQNEKKNYKSKIKFKNFNQKKTYQYWIQKINTTFFHQAKMENYLSLNRLTLEIFKKNAKKCREPYFEYYNSIKHKNSTLKNLESNVKILNETKEKIKNNILKIPQIITRIEKYQSTKDIGIIHGTYPHQSFGSPKEYFDTNSLSCFSIRRKNLTGMMLVKALDCLPVIDNKKIQFVVPAYEDDKPIDLKKIKHNEIYQKEKESILKNIETENLQQHLNSWYYPTKFTDESIGEFETECCDFLFNSNTNSNFDKIIKVLNSNLKLDNFQKLLSEKPPKMKLTIFHTLSTMINIEIFKKIINYFFTTNNEVLHSKISYLLLSLLQEGDLNENIVDFIQTDDLLKISQLSYILNHYSSKHNSFVLYHGKIPHYSELIFEKSFYEIEKKIILLYYLFHIYGSLSVEISNKMNKVHSRNKKFIEKIIENEKINIKKDFENIYPEFIQKNIFLGINSRSISCSTYYLFLLITLLQTNEDCSIFNDINLLEQIQILSKSKFTHVRYGISRLWLKMIKFQKFREIIGKDLFANVDNIKNLIISKNVLNNMINSNQKDEQKNDTKNNKHNNNNNNNNKNNLNNNNTNHNHQQQHLGINLFSYLILKLFNQSIDYCRNIIIQNHGNFEFHFSKIGQFDLQIFEKNIFKILLQYLKYLIIDNNIQIPIIDDISQLLKNISKLYSQITYSQKIGKINQKKNKTNLVIIYEAAKNELLNLTNFTTIFEMILKLNNNRNASKSKLLSISKNFIQDTELYEKIIKNNKFFSPLYTFFRSNSSILSIKNAWKLIYKFNSGNAGAIKYFIDTNQMRTFVSLVSTGSHKNVVSYGLNTLYKLFELVDSTNRKKRNARTSSCIQKNINKDFIKSITENHHHFLDFFSQNSMFVNCNMLYKKYIHQNNALNKNNGLLYVNLAKIYYIILSKDYCKNILKQVKKKEQYLEGVNYFVEIICSSTPEVDWKYINPVGKGKYNLKKKNKKGWLKKKSLKKIGRFSRNKK</sequence>
<feature type="region of interest" description="Disordered" evidence="2">
    <location>
        <begin position="120"/>
        <end position="149"/>
    </location>
</feature>
<dbReference type="Proteomes" id="UP001146793">
    <property type="component" value="Unassembled WGS sequence"/>
</dbReference>
<feature type="compositionally biased region" description="Basic and acidic residues" evidence="2">
    <location>
        <begin position="841"/>
        <end position="850"/>
    </location>
</feature>
<evidence type="ECO:0000256" key="2">
    <source>
        <dbReference type="SAM" id="MobiDB-lite"/>
    </source>
</evidence>
<feature type="compositionally biased region" description="Low complexity" evidence="2">
    <location>
        <begin position="853"/>
        <end position="872"/>
    </location>
</feature>
<dbReference type="EMBL" id="JANTQA010000008">
    <property type="protein sequence ID" value="KAJ3451579.1"/>
    <property type="molecule type" value="Genomic_DNA"/>
</dbReference>
<comment type="caution">
    <text evidence="3">The sequence shown here is derived from an EMBL/GenBank/DDBJ whole genome shotgun (WGS) entry which is preliminary data.</text>
</comment>
<feature type="region of interest" description="Disordered" evidence="2">
    <location>
        <begin position="841"/>
        <end position="872"/>
    </location>
</feature>